<dbReference type="Proteomes" id="UP000634043">
    <property type="component" value="Unassembled WGS sequence"/>
</dbReference>
<evidence type="ECO:0000313" key="3">
    <source>
        <dbReference type="Proteomes" id="UP000634043"/>
    </source>
</evidence>
<comment type="caution">
    <text evidence="2">The sequence shown here is derived from an EMBL/GenBank/DDBJ whole genome shotgun (WGS) entry which is preliminary data.</text>
</comment>
<keyword evidence="3" id="KW-1185">Reference proteome</keyword>
<organism evidence="2 3">
    <name type="scientific">Pontibacter amylolyticus</name>
    <dbReference type="NCBI Taxonomy" id="1424080"/>
    <lineage>
        <taxon>Bacteria</taxon>
        <taxon>Pseudomonadati</taxon>
        <taxon>Bacteroidota</taxon>
        <taxon>Cytophagia</taxon>
        <taxon>Cytophagales</taxon>
        <taxon>Hymenobacteraceae</taxon>
        <taxon>Pontibacter</taxon>
    </lineage>
</organism>
<dbReference type="Pfam" id="PF11307">
    <property type="entry name" value="DUF3109"/>
    <property type="match status" value="1"/>
</dbReference>
<evidence type="ECO:0000313" key="2">
    <source>
        <dbReference type="EMBL" id="GGG02392.1"/>
    </source>
</evidence>
<sequence>MPVSPVIEAYSITYMIVLQNTVISDDIRDNFFVCNLEKCKGACCVEGDLGAPLEEEELAILADNYEHIKPYMTGAGKLAVEEQGLYIQDFEGDYSTPTIENRECAYALYDNQGILKCAIEQAYYDGKISWKKPISCHLYPIRITKYDDFEALNYDRWSICAAACNFGAALGVKVYQFLKEPLIRKYGEGWYNELTELIEKEAQTATT</sequence>
<evidence type="ECO:0000256" key="1">
    <source>
        <dbReference type="ARBA" id="ARBA00093770"/>
    </source>
</evidence>
<gene>
    <name evidence="2" type="ORF">GCM10011323_04020</name>
</gene>
<proteinExistence type="inferred from homology"/>
<name>A0ABQ1VW88_9BACT</name>
<protein>
    <recommendedName>
        <fullName evidence="4">DUF3109 family protein</fullName>
    </recommendedName>
</protein>
<dbReference type="InterPro" id="IPR021458">
    <property type="entry name" value="Rv0495c"/>
</dbReference>
<comment type="similarity">
    <text evidence="1">Belongs to the Rv0495c family.</text>
</comment>
<evidence type="ECO:0008006" key="4">
    <source>
        <dbReference type="Google" id="ProtNLM"/>
    </source>
</evidence>
<accession>A0ABQ1VW88</accession>
<reference evidence="3" key="1">
    <citation type="journal article" date="2019" name="Int. J. Syst. Evol. Microbiol.">
        <title>The Global Catalogue of Microorganisms (GCM) 10K type strain sequencing project: providing services to taxonomists for standard genome sequencing and annotation.</title>
        <authorList>
            <consortium name="The Broad Institute Genomics Platform"/>
            <consortium name="The Broad Institute Genome Sequencing Center for Infectious Disease"/>
            <person name="Wu L."/>
            <person name="Ma J."/>
        </authorList>
    </citation>
    <scope>NUCLEOTIDE SEQUENCE [LARGE SCALE GENOMIC DNA]</scope>
    <source>
        <strain evidence="3">CGMCC 1.12749</strain>
    </source>
</reference>
<dbReference type="EMBL" id="BMFP01000001">
    <property type="protein sequence ID" value="GGG02392.1"/>
    <property type="molecule type" value="Genomic_DNA"/>
</dbReference>